<evidence type="ECO:0000313" key="2">
    <source>
        <dbReference type="EMBL" id="BAW80501.1"/>
    </source>
</evidence>
<dbReference type="InterPro" id="IPR036034">
    <property type="entry name" value="PDZ_sf"/>
</dbReference>
<dbReference type="RefSeq" id="WP_096527045.1">
    <property type="nucleotide sequence ID" value="NZ_AP014836.1"/>
</dbReference>
<dbReference type="AlphaFoldDB" id="A0A1Q2SN12"/>
<evidence type="ECO:0000313" key="3">
    <source>
        <dbReference type="Proteomes" id="UP000243679"/>
    </source>
</evidence>
<sequence length="389" mass="44440">MQTKMAIPVFLLLTVTVFFHAVVQAAEGVRVEGQDPGRFEINSSVKAINLKKLPEIAKLIPELSYYQAVFVGEQHPRFDHHLNQLAIIQGLYARYANLAIGVEFFQQPFQQYLDRYIAGNLSTDGLLDKTEYYDRWRYDFRLYAPILEFARNNHIPIVALNVPTEIIEKVGREGLKGLSKKERAQIPADIDYSNKRYEDRLKKVFKDHPQYFGKFKTFYEAQLVWDEAMAESAARYLKSHPNTHMVVLAGNGHLAYGAGIPDRFKRRLSKISTVIILNDWDRAINPEIADYLLLSKEKELPKAGFLGVILDISTGSLEISDFSEDSPAKVAGMKEKDKILALNGHFVSKMSDVQKIMWDKKPGDQVLVKASRKADQDKDKTLEFEVKLR</sequence>
<dbReference type="InterPro" id="IPR001478">
    <property type="entry name" value="PDZ"/>
</dbReference>
<name>A0A1Q2SN12_9GAMM</name>
<protein>
    <submittedName>
        <fullName evidence="2">Hypothetical conserved protein</fullName>
    </submittedName>
</protein>
<proteinExistence type="predicted"/>
<dbReference type="InterPro" id="IPR007314">
    <property type="entry name" value="Cofac_haem-bd_dom"/>
</dbReference>
<dbReference type="Gene3D" id="3.40.50.11550">
    <property type="match status" value="1"/>
</dbReference>
<dbReference type="OrthoDB" id="9795827at2"/>
<dbReference type="Pfam" id="PF04187">
    <property type="entry name" value="Cofac_haem_bdg"/>
    <property type="match status" value="1"/>
</dbReference>
<dbReference type="CDD" id="cd14727">
    <property type="entry name" value="ChanN-like"/>
    <property type="match status" value="1"/>
</dbReference>
<dbReference type="SMART" id="SM00228">
    <property type="entry name" value="PDZ"/>
    <property type="match status" value="1"/>
</dbReference>
<evidence type="ECO:0000259" key="1">
    <source>
        <dbReference type="PROSITE" id="PS50106"/>
    </source>
</evidence>
<dbReference type="Proteomes" id="UP000243679">
    <property type="component" value="Chromosome"/>
</dbReference>
<dbReference type="KEGG" id="ntt:TAO_1131"/>
<dbReference type="Pfam" id="PF13180">
    <property type="entry name" value="PDZ_2"/>
    <property type="match status" value="1"/>
</dbReference>
<organism evidence="2 3">
    <name type="scientific">Candidatus Nitrosoglobus terrae</name>
    <dbReference type="NCBI Taxonomy" id="1630141"/>
    <lineage>
        <taxon>Bacteria</taxon>
        <taxon>Pseudomonadati</taxon>
        <taxon>Pseudomonadota</taxon>
        <taxon>Gammaproteobacteria</taxon>
        <taxon>Chromatiales</taxon>
        <taxon>Chromatiaceae</taxon>
        <taxon>Candidatus Nitrosoglobus</taxon>
    </lineage>
</organism>
<dbReference type="SUPFAM" id="SSF50156">
    <property type="entry name" value="PDZ domain-like"/>
    <property type="match status" value="1"/>
</dbReference>
<dbReference type="SUPFAM" id="SSF159501">
    <property type="entry name" value="EreA/ChaN-like"/>
    <property type="match status" value="1"/>
</dbReference>
<gene>
    <name evidence="2" type="ORF">TAO_1131</name>
</gene>
<keyword evidence="3" id="KW-1185">Reference proteome</keyword>
<accession>A0A1Q2SN12</accession>
<dbReference type="PROSITE" id="PS50106">
    <property type="entry name" value="PDZ"/>
    <property type="match status" value="1"/>
</dbReference>
<reference evidence="2 3" key="1">
    <citation type="journal article" date="2017" name="ISME J.">
        <title>An acid-tolerant ammonia-oxidizing ?-proteobacterium from soil.</title>
        <authorList>
            <person name="Hayatsu M."/>
            <person name="Tago K."/>
            <person name="Uchiyama I."/>
            <person name="Toyoda A."/>
            <person name="Wang Y."/>
            <person name="Shimomura Y."/>
            <person name="Okubo T."/>
            <person name="Kurisu F."/>
            <person name="Hirono Y."/>
            <person name="Nonaka K."/>
            <person name="Akiyama H."/>
            <person name="Itoh T."/>
            <person name="Takami H."/>
        </authorList>
    </citation>
    <scope>NUCLEOTIDE SEQUENCE [LARGE SCALE GENOMIC DNA]</scope>
    <source>
        <strain evidence="2 3">TAO100</strain>
    </source>
</reference>
<dbReference type="EMBL" id="AP014836">
    <property type="protein sequence ID" value="BAW80501.1"/>
    <property type="molecule type" value="Genomic_DNA"/>
</dbReference>
<feature type="domain" description="PDZ" evidence="1">
    <location>
        <begin position="291"/>
        <end position="374"/>
    </location>
</feature>
<dbReference type="Gene3D" id="2.30.42.10">
    <property type="match status" value="1"/>
</dbReference>